<evidence type="ECO:0000256" key="6">
    <source>
        <dbReference type="ARBA" id="ARBA00022989"/>
    </source>
</evidence>
<evidence type="ECO:0000256" key="2">
    <source>
        <dbReference type="ARBA" id="ARBA00006236"/>
    </source>
</evidence>
<proteinExistence type="inferred from homology"/>
<protein>
    <recommendedName>
        <fullName evidence="8">Bcr/CflA family efflux transporter</fullName>
    </recommendedName>
</protein>
<feature type="transmembrane region" description="Helical" evidence="8">
    <location>
        <begin position="300"/>
        <end position="323"/>
    </location>
</feature>
<comment type="similarity">
    <text evidence="2 8">Belongs to the major facilitator superfamily. Bcr/CmlA family.</text>
</comment>
<reference evidence="10 11" key="1">
    <citation type="journal article" date="2012" name="Int. J. Syst. Evol. Microbiol.">
        <title>Vibrio caribbeanicus sp. nov., isolated from the marine sponge Scleritoderma cyanea.</title>
        <authorList>
            <person name="Hoffmann M."/>
            <person name="Monday S.R."/>
            <person name="Allard M.W."/>
            <person name="Strain E.A."/>
            <person name="Whittaker P."/>
            <person name="Naum M."/>
            <person name="McCarthy P.J."/>
            <person name="Lopez J.V."/>
            <person name="Fischer M."/>
            <person name="Brown E.W."/>
        </authorList>
    </citation>
    <scope>NUCLEOTIDE SEQUENCE [LARGE SCALE GENOMIC DNA]</scope>
    <source>
        <strain evidence="10 11">ATCC BAA-2122</strain>
    </source>
</reference>
<evidence type="ECO:0000259" key="9">
    <source>
        <dbReference type="PROSITE" id="PS50850"/>
    </source>
</evidence>
<dbReference type="CDD" id="cd17320">
    <property type="entry name" value="MFS_MdfA_MDR_like"/>
    <property type="match status" value="1"/>
</dbReference>
<keyword evidence="6 8" id="KW-1133">Transmembrane helix</keyword>
<dbReference type="FunFam" id="1.20.1720.10:FF:000005">
    <property type="entry name" value="Bcr/CflA family efflux transporter"/>
    <property type="match status" value="1"/>
</dbReference>
<feature type="transmembrane region" description="Helical" evidence="8">
    <location>
        <begin position="32"/>
        <end position="55"/>
    </location>
</feature>
<organism evidence="10 11">
    <name type="scientific">Vibrio caribbeanicus ATCC BAA-2122</name>
    <dbReference type="NCBI Taxonomy" id="796620"/>
    <lineage>
        <taxon>Bacteria</taxon>
        <taxon>Pseudomonadati</taxon>
        <taxon>Pseudomonadota</taxon>
        <taxon>Gammaproteobacteria</taxon>
        <taxon>Vibrionales</taxon>
        <taxon>Vibrionaceae</taxon>
        <taxon>Vibrio</taxon>
    </lineage>
</organism>
<evidence type="ECO:0000256" key="1">
    <source>
        <dbReference type="ARBA" id="ARBA00004651"/>
    </source>
</evidence>
<dbReference type="Pfam" id="PF07690">
    <property type="entry name" value="MFS_1"/>
    <property type="match status" value="1"/>
</dbReference>
<feature type="transmembrane region" description="Helical" evidence="8">
    <location>
        <begin position="335"/>
        <end position="355"/>
    </location>
</feature>
<dbReference type="InterPro" id="IPR011701">
    <property type="entry name" value="MFS"/>
</dbReference>
<evidence type="ECO:0000256" key="4">
    <source>
        <dbReference type="ARBA" id="ARBA00022475"/>
    </source>
</evidence>
<dbReference type="PANTHER" id="PTHR23502:SF132">
    <property type="entry name" value="POLYAMINE TRANSPORTER 2-RELATED"/>
    <property type="match status" value="1"/>
</dbReference>
<dbReference type="PROSITE" id="PS50850">
    <property type="entry name" value="MFS"/>
    <property type="match status" value="1"/>
</dbReference>
<keyword evidence="8" id="KW-0997">Cell inner membrane</keyword>
<dbReference type="Proteomes" id="UP000002943">
    <property type="component" value="Unassembled WGS sequence"/>
</dbReference>
<accession>E3BQC4</accession>
<dbReference type="GO" id="GO:0042910">
    <property type="term" value="F:xenobiotic transmembrane transporter activity"/>
    <property type="evidence" value="ECO:0007669"/>
    <property type="project" value="InterPro"/>
</dbReference>
<dbReference type="InterPro" id="IPR036259">
    <property type="entry name" value="MFS_trans_sf"/>
</dbReference>
<evidence type="ECO:0000256" key="5">
    <source>
        <dbReference type="ARBA" id="ARBA00022692"/>
    </source>
</evidence>
<feature type="domain" description="Major facilitator superfamily (MFS) profile" evidence="9">
    <location>
        <begin position="1"/>
        <end position="385"/>
    </location>
</feature>
<dbReference type="AlphaFoldDB" id="E3BQC4"/>
<feature type="transmembrane region" description="Helical" evidence="8">
    <location>
        <begin position="67"/>
        <end position="86"/>
    </location>
</feature>
<feature type="transmembrane region" description="Helical" evidence="8">
    <location>
        <begin position="151"/>
        <end position="173"/>
    </location>
</feature>
<dbReference type="InterPro" id="IPR020846">
    <property type="entry name" value="MFS_dom"/>
</dbReference>
<dbReference type="InterPro" id="IPR004812">
    <property type="entry name" value="Efflux_drug-R_Bcr/CmlA"/>
</dbReference>
<comment type="subcellular location">
    <subcellularLocation>
        <location evidence="8">Cell inner membrane</location>
        <topology evidence="8">Multi-pass membrane protein</topology>
    </subcellularLocation>
    <subcellularLocation>
        <location evidence="1">Cell membrane</location>
        <topology evidence="1">Multi-pass membrane protein</topology>
    </subcellularLocation>
</comment>
<dbReference type="NCBIfam" id="TIGR00710">
    <property type="entry name" value="efflux_Bcr_CflA"/>
    <property type="match status" value="1"/>
</dbReference>
<sequence>MLFILLGAIAAMTPLAIDMYLPAMPNIAKDLAVAESAVQMTLSVYIGAFAVGQLIHGPLADSFGRKPVLLIGIFFFAIASVLSAMVNSIETLMIARGFQGFAGAAVAVIIQAIVRDMFDREDFTRVMSFVTLIMTIAPLVGPLLGGHISVWLGWRAIFIILTVIAILIGIAVLRKIPETLSEKNKQSLRFGVVARNYLSLFKDPVAMGLILCSAFSFSGMFAFLTAGSFVYIDVYGVKPDHFGYFFGFNIVAMMVMTSLNGRLVKKVGSHFMLRLGLAIQFLAGVGLFVSLLIGPEFWQLVLFIALYISTLSTIGSNASGLLLSHYPKMAGTASSLSGSLRFGISSLVGGLVAFFPASITLSMVAMMAFCAAASALCYYRFGRTA</sequence>
<gene>
    <name evidence="10" type="ORF">VIBC2010_13526</name>
</gene>
<evidence type="ECO:0000256" key="8">
    <source>
        <dbReference type="RuleBase" id="RU365088"/>
    </source>
</evidence>
<dbReference type="Gene3D" id="1.20.1720.10">
    <property type="entry name" value="Multidrug resistance protein D"/>
    <property type="match status" value="1"/>
</dbReference>
<keyword evidence="4" id="KW-1003">Cell membrane</keyword>
<feature type="transmembrane region" description="Helical" evidence="8">
    <location>
        <begin position="361"/>
        <end position="381"/>
    </location>
</feature>
<keyword evidence="3 8" id="KW-0813">Transport</keyword>
<keyword evidence="5 8" id="KW-0812">Transmembrane</keyword>
<evidence type="ECO:0000313" key="11">
    <source>
        <dbReference type="Proteomes" id="UP000002943"/>
    </source>
</evidence>
<comment type="caution">
    <text evidence="10">The sequence shown here is derived from an EMBL/GenBank/DDBJ whole genome shotgun (WGS) entry which is preliminary data.</text>
</comment>
<keyword evidence="11" id="KW-1185">Reference proteome</keyword>
<dbReference type="eggNOG" id="COG2814">
    <property type="taxonomic scope" value="Bacteria"/>
</dbReference>
<name>E3BQC4_9VIBR</name>
<feature type="transmembrane region" description="Helical" evidence="8">
    <location>
        <begin position="205"/>
        <end position="230"/>
    </location>
</feature>
<dbReference type="NCBIfam" id="NF008314">
    <property type="entry name" value="PRK11102.1"/>
    <property type="match status" value="1"/>
</dbReference>
<feature type="transmembrane region" description="Helical" evidence="8">
    <location>
        <begin position="92"/>
        <end position="114"/>
    </location>
</feature>
<keyword evidence="7 8" id="KW-0472">Membrane</keyword>
<dbReference type="SUPFAM" id="SSF103473">
    <property type="entry name" value="MFS general substrate transporter"/>
    <property type="match status" value="1"/>
</dbReference>
<evidence type="ECO:0000313" key="10">
    <source>
        <dbReference type="EMBL" id="EFP94748.1"/>
    </source>
</evidence>
<feature type="transmembrane region" description="Helical" evidence="8">
    <location>
        <begin position="271"/>
        <end position="294"/>
    </location>
</feature>
<feature type="transmembrane region" description="Helical" evidence="8">
    <location>
        <begin position="242"/>
        <end position="259"/>
    </location>
</feature>
<evidence type="ECO:0000256" key="7">
    <source>
        <dbReference type="ARBA" id="ARBA00023136"/>
    </source>
</evidence>
<evidence type="ECO:0000256" key="3">
    <source>
        <dbReference type="ARBA" id="ARBA00022448"/>
    </source>
</evidence>
<dbReference type="GO" id="GO:0015385">
    <property type="term" value="F:sodium:proton antiporter activity"/>
    <property type="evidence" value="ECO:0007669"/>
    <property type="project" value="TreeGrafter"/>
</dbReference>
<comment type="caution">
    <text evidence="8">Lacks conserved residue(s) required for the propagation of feature annotation.</text>
</comment>
<dbReference type="GO" id="GO:0005886">
    <property type="term" value="C:plasma membrane"/>
    <property type="evidence" value="ECO:0007669"/>
    <property type="project" value="UniProtKB-SubCell"/>
</dbReference>
<dbReference type="PANTHER" id="PTHR23502">
    <property type="entry name" value="MAJOR FACILITATOR SUPERFAMILY"/>
    <property type="match status" value="1"/>
</dbReference>
<dbReference type="GO" id="GO:1990961">
    <property type="term" value="P:xenobiotic detoxification by transmembrane export across the plasma membrane"/>
    <property type="evidence" value="ECO:0007669"/>
    <property type="project" value="InterPro"/>
</dbReference>
<dbReference type="STRING" id="796620.VIBC2010_13526"/>
<feature type="transmembrane region" description="Helical" evidence="8">
    <location>
        <begin position="126"/>
        <end position="145"/>
    </location>
</feature>
<dbReference type="EMBL" id="AEIU01000120">
    <property type="protein sequence ID" value="EFP94748.1"/>
    <property type="molecule type" value="Genomic_DNA"/>
</dbReference>